<dbReference type="GO" id="GO:0030692">
    <property type="term" value="C:Noc4p-Nop14p complex"/>
    <property type="evidence" value="ECO:0007669"/>
    <property type="project" value="TreeGrafter"/>
</dbReference>
<protein>
    <submittedName>
        <fullName evidence="3">Nucleolar complex protein 4-like protein B</fullName>
    </submittedName>
</protein>
<comment type="caution">
    <text evidence="3">The sequence shown here is derived from an EMBL/GenBank/DDBJ whole genome shotgun (WGS) entry which is preliminary data.</text>
</comment>
<dbReference type="GO" id="GO:0032040">
    <property type="term" value="C:small-subunit processome"/>
    <property type="evidence" value="ECO:0007669"/>
    <property type="project" value="TreeGrafter"/>
</dbReference>
<dbReference type="PANTHER" id="PTHR12455:SF0">
    <property type="entry name" value="NUCLEOLAR COMPLEX PROTEIN 4 HOMOLOG"/>
    <property type="match status" value="1"/>
</dbReference>
<dbReference type="Proteomes" id="UP001249851">
    <property type="component" value="Unassembled WGS sequence"/>
</dbReference>
<feature type="domain" description="CCAAT-binding factor" evidence="2">
    <location>
        <begin position="299"/>
        <end position="460"/>
    </location>
</feature>
<dbReference type="InterPro" id="IPR027193">
    <property type="entry name" value="Noc4"/>
</dbReference>
<name>A0AAD9VCY6_ACRCE</name>
<evidence type="ECO:0000259" key="2">
    <source>
        <dbReference type="Pfam" id="PF03914"/>
    </source>
</evidence>
<reference evidence="3" key="1">
    <citation type="journal article" date="2023" name="G3 (Bethesda)">
        <title>Whole genome assembly and annotation of the endangered Caribbean coral Acropora cervicornis.</title>
        <authorList>
            <person name="Selwyn J.D."/>
            <person name="Vollmer S.V."/>
        </authorList>
    </citation>
    <scope>NUCLEOTIDE SEQUENCE</scope>
    <source>
        <strain evidence="3">K2</strain>
    </source>
</reference>
<comment type="similarity">
    <text evidence="1">Belongs to the CBF/MAK21 family.</text>
</comment>
<reference evidence="3" key="2">
    <citation type="journal article" date="2023" name="Science">
        <title>Genomic signatures of disease resistance in endangered staghorn corals.</title>
        <authorList>
            <person name="Vollmer S.V."/>
            <person name="Selwyn J.D."/>
            <person name="Despard B.A."/>
            <person name="Roesel C.L."/>
        </authorList>
    </citation>
    <scope>NUCLEOTIDE SEQUENCE</scope>
    <source>
        <strain evidence="3">K2</strain>
    </source>
</reference>
<accession>A0AAD9VCY6</accession>
<evidence type="ECO:0000313" key="4">
    <source>
        <dbReference type="Proteomes" id="UP001249851"/>
    </source>
</evidence>
<dbReference type="EMBL" id="JARQWQ010000009">
    <property type="protein sequence ID" value="KAK2569896.1"/>
    <property type="molecule type" value="Genomic_DNA"/>
</dbReference>
<evidence type="ECO:0000313" key="3">
    <source>
        <dbReference type="EMBL" id="KAK2569896.1"/>
    </source>
</evidence>
<dbReference type="Pfam" id="PF03914">
    <property type="entry name" value="CBF"/>
    <property type="match status" value="1"/>
</dbReference>
<dbReference type="InterPro" id="IPR005612">
    <property type="entry name" value="CCAAT-binding_factor"/>
</dbReference>
<keyword evidence="4" id="KW-1185">Reference proteome</keyword>
<organism evidence="3 4">
    <name type="scientific">Acropora cervicornis</name>
    <name type="common">Staghorn coral</name>
    <dbReference type="NCBI Taxonomy" id="6130"/>
    <lineage>
        <taxon>Eukaryota</taxon>
        <taxon>Metazoa</taxon>
        <taxon>Cnidaria</taxon>
        <taxon>Anthozoa</taxon>
        <taxon>Hexacorallia</taxon>
        <taxon>Scleractinia</taxon>
        <taxon>Astrocoeniina</taxon>
        <taxon>Acroporidae</taxon>
        <taxon>Acropora</taxon>
    </lineage>
</organism>
<dbReference type="AlphaFoldDB" id="A0AAD9VCY6"/>
<gene>
    <name evidence="3" type="ORF">P5673_005752</name>
</gene>
<dbReference type="PANTHER" id="PTHR12455">
    <property type="entry name" value="NUCLEOLAR COMPLEX PROTEIN 4"/>
    <property type="match status" value="1"/>
</dbReference>
<evidence type="ECO:0000256" key="1">
    <source>
        <dbReference type="ARBA" id="ARBA00007797"/>
    </source>
</evidence>
<dbReference type="GO" id="GO:0042254">
    <property type="term" value="P:ribosome biogenesis"/>
    <property type="evidence" value="ECO:0007669"/>
    <property type="project" value="InterPro"/>
</dbReference>
<sequence>MADVKGVVKEVKNKTIAVLESDANSNFIVDIIELSETEEEQVLVAFIRSVYKIFSTFSARGKLHLSPEQLKAAEDSEDPCDVFNHWLHENYLLALKRLLNLLSVGSQNIQEFSLCTLMKFITDEGKRRDCFPNELFSEICNVLLDEKKEMKACIERFAEYLEYDDVRFFVLKNVVKKVENMSASNGEAQPFLLKNMFAVLIQVKMKEKNEDLDNFLVNVKKSVQGKDFSVSKEPSFTLIKHHKRLFSSSWIGFLRIPLTSEIHKKILLNLHTDVLPHMTDPKLLMDFLTDSYNTGGVTSLLALNGLFFLIHQHNLDYPEFFKKLYALFEPSIFHVKYQARFFHLADLFLSSTHLPAYLIAAFVKRMSRLALTAPPQGAMLVLAFICNLMKRHPSVQVLIHRNQSGKLLLDEQSSEGEAHSCIGDPFIADEPDPAKCNALKSSLWELKTLQQHYYPGMSLLVETLEKPINSKETDLSVYFDLTYDQLFQKECGKVTPKNSFLEFQVPKGIFSKGIAENWVLD</sequence>
<proteinExistence type="inferred from homology"/>